<evidence type="ECO:0000313" key="1">
    <source>
        <dbReference type="EMBL" id="QHT12623.1"/>
    </source>
</evidence>
<dbReference type="AlphaFoldDB" id="A0A6C0D864"/>
<protein>
    <submittedName>
        <fullName evidence="1">Uncharacterized protein</fullName>
    </submittedName>
</protein>
<name>A0A6C0D864_9ZZZZ</name>
<proteinExistence type="predicted"/>
<organism evidence="1">
    <name type="scientific">viral metagenome</name>
    <dbReference type="NCBI Taxonomy" id="1070528"/>
    <lineage>
        <taxon>unclassified sequences</taxon>
        <taxon>metagenomes</taxon>
        <taxon>organismal metagenomes</taxon>
    </lineage>
</organism>
<sequence>MYNTDFICTYSYYDPYLRNIYHTYDNYDLDDVQEFEDLSELIYRTELFKAFGFTIEEVESKDIKFNNEEILELYDNLNKHEEFMEFVKKIKQKYNYDDLETGFITLFSYDYFFLTHSCVCDLLKNGKMEEKHINCIKKAFEYNIFE</sequence>
<reference evidence="1" key="1">
    <citation type="journal article" date="2020" name="Nature">
        <title>Giant virus diversity and host interactions through global metagenomics.</title>
        <authorList>
            <person name="Schulz F."/>
            <person name="Roux S."/>
            <person name="Paez-Espino D."/>
            <person name="Jungbluth S."/>
            <person name="Walsh D.A."/>
            <person name="Denef V.J."/>
            <person name="McMahon K.D."/>
            <person name="Konstantinidis K.T."/>
            <person name="Eloe-Fadrosh E.A."/>
            <person name="Kyrpides N.C."/>
            <person name="Woyke T."/>
        </authorList>
    </citation>
    <scope>NUCLEOTIDE SEQUENCE</scope>
    <source>
        <strain evidence="1">GVMAG-M-3300023174-130</strain>
    </source>
</reference>
<dbReference type="EMBL" id="MN739548">
    <property type="protein sequence ID" value="QHT12623.1"/>
    <property type="molecule type" value="Genomic_DNA"/>
</dbReference>
<accession>A0A6C0D864</accession>